<name>A0AAD7JQ70_9AGAR</name>
<organism evidence="1 2">
    <name type="scientific">Mycena maculata</name>
    <dbReference type="NCBI Taxonomy" id="230809"/>
    <lineage>
        <taxon>Eukaryota</taxon>
        <taxon>Fungi</taxon>
        <taxon>Dikarya</taxon>
        <taxon>Basidiomycota</taxon>
        <taxon>Agaricomycotina</taxon>
        <taxon>Agaricomycetes</taxon>
        <taxon>Agaricomycetidae</taxon>
        <taxon>Agaricales</taxon>
        <taxon>Marasmiineae</taxon>
        <taxon>Mycenaceae</taxon>
        <taxon>Mycena</taxon>
    </lineage>
</organism>
<keyword evidence="2" id="KW-1185">Reference proteome</keyword>
<gene>
    <name evidence="1" type="ORF">DFH07DRAFT_768995</name>
</gene>
<dbReference type="Proteomes" id="UP001215280">
    <property type="component" value="Unassembled WGS sequence"/>
</dbReference>
<dbReference type="EMBL" id="JARJLG010000026">
    <property type="protein sequence ID" value="KAJ7769086.1"/>
    <property type="molecule type" value="Genomic_DNA"/>
</dbReference>
<dbReference type="AlphaFoldDB" id="A0AAD7JQ70"/>
<sequence>MDTAAAKKYLEQLRRGEDFHRYPSRWAEELDSLQENLCHMYNLPPPTTDLWKGEIDLAKDLLTSMVLIKARFNGTDPTTPSLVDEDDEDVPDLVDCEVSPTPHLRAKL</sequence>
<accession>A0AAD7JQ70</accession>
<evidence type="ECO:0000313" key="1">
    <source>
        <dbReference type="EMBL" id="KAJ7769086.1"/>
    </source>
</evidence>
<evidence type="ECO:0000313" key="2">
    <source>
        <dbReference type="Proteomes" id="UP001215280"/>
    </source>
</evidence>
<protein>
    <submittedName>
        <fullName evidence="1">Uncharacterized protein</fullName>
    </submittedName>
</protein>
<reference evidence="1" key="1">
    <citation type="submission" date="2023-03" db="EMBL/GenBank/DDBJ databases">
        <title>Massive genome expansion in bonnet fungi (Mycena s.s.) driven by repeated elements and novel gene families across ecological guilds.</title>
        <authorList>
            <consortium name="Lawrence Berkeley National Laboratory"/>
            <person name="Harder C.B."/>
            <person name="Miyauchi S."/>
            <person name="Viragh M."/>
            <person name="Kuo A."/>
            <person name="Thoen E."/>
            <person name="Andreopoulos B."/>
            <person name="Lu D."/>
            <person name="Skrede I."/>
            <person name="Drula E."/>
            <person name="Henrissat B."/>
            <person name="Morin E."/>
            <person name="Kohler A."/>
            <person name="Barry K."/>
            <person name="LaButti K."/>
            <person name="Morin E."/>
            <person name="Salamov A."/>
            <person name="Lipzen A."/>
            <person name="Mereny Z."/>
            <person name="Hegedus B."/>
            <person name="Baldrian P."/>
            <person name="Stursova M."/>
            <person name="Weitz H."/>
            <person name="Taylor A."/>
            <person name="Grigoriev I.V."/>
            <person name="Nagy L.G."/>
            <person name="Martin F."/>
            <person name="Kauserud H."/>
        </authorList>
    </citation>
    <scope>NUCLEOTIDE SEQUENCE</scope>
    <source>
        <strain evidence="1">CBHHK188m</strain>
    </source>
</reference>
<comment type="caution">
    <text evidence="1">The sequence shown here is derived from an EMBL/GenBank/DDBJ whole genome shotgun (WGS) entry which is preliminary data.</text>
</comment>
<proteinExistence type="predicted"/>